<evidence type="ECO:0000313" key="1">
    <source>
        <dbReference type="EMBL" id="KAK3610034.1"/>
    </source>
</evidence>
<evidence type="ECO:0000313" key="2">
    <source>
        <dbReference type="Proteomes" id="UP001195483"/>
    </source>
</evidence>
<comment type="caution">
    <text evidence="1">The sequence shown here is derived from an EMBL/GenBank/DDBJ whole genome shotgun (WGS) entry which is preliminary data.</text>
</comment>
<protein>
    <submittedName>
        <fullName evidence="1">Uncharacterized protein</fullName>
    </submittedName>
</protein>
<reference evidence="1" key="1">
    <citation type="journal article" date="2021" name="Genome Biol. Evol.">
        <title>A High-Quality Reference Genome for a Parasitic Bivalve with Doubly Uniparental Inheritance (Bivalvia: Unionida).</title>
        <authorList>
            <person name="Smith C.H."/>
        </authorList>
    </citation>
    <scope>NUCLEOTIDE SEQUENCE</scope>
    <source>
        <strain evidence="1">CHS0354</strain>
    </source>
</reference>
<dbReference type="AlphaFoldDB" id="A0AAE0WDB6"/>
<feature type="non-terminal residue" evidence="1">
    <location>
        <position position="1"/>
    </location>
</feature>
<sequence length="89" mass="9670">IGLYPPNMLAHTTSAIDAYICHIHTPLGFVVDVACCYMEAKAIIAKEASIITDSFYQASTVGLCIVTKAVTGCPWLTIYEMRFEIPGQA</sequence>
<accession>A0AAE0WDB6</accession>
<dbReference type="EMBL" id="JAEAOA010001913">
    <property type="protein sequence ID" value="KAK3610034.1"/>
    <property type="molecule type" value="Genomic_DNA"/>
</dbReference>
<reference evidence="1" key="2">
    <citation type="journal article" date="2021" name="Genome Biol. Evol.">
        <title>Developing a high-quality reference genome for a parasitic bivalve with doubly uniparental inheritance (Bivalvia: Unionida).</title>
        <authorList>
            <person name="Smith C.H."/>
        </authorList>
    </citation>
    <scope>NUCLEOTIDE SEQUENCE</scope>
    <source>
        <strain evidence="1">CHS0354</strain>
        <tissue evidence="1">Mantle</tissue>
    </source>
</reference>
<proteinExistence type="predicted"/>
<dbReference type="Proteomes" id="UP001195483">
    <property type="component" value="Unassembled WGS sequence"/>
</dbReference>
<reference evidence="1" key="3">
    <citation type="submission" date="2023-05" db="EMBL/GenBank/DDBJ databases">
        <authorList>
            <person name="Smith C.H."/>
        </authorList>
    </citation>
    <scope>NUCLEOTIDE SEQUENCE</scope>
    <source>
        <strain evidence="1">CHS0354</strain>
        <tissue evidence="1">Mantle</tissue>
    </source>
</reference>
<keyword evidence="2" id="KW-1185">Reference proteome</keyword>
<organism evidence="1 2">
    <name type="scientific">Potamilus streckersoni</name>
    <dbReference type="NCBI Taxonomy" id="2493646"/>
    <lineage>
        <taxon>Eukaryota</taxon>
        <taxon>Metazoa</taxon>
        <taxon>Spiralia</taxon>
        <taxon>Lophotrochozoa</taxon>
        <taxon>Mollusca</taxon>
        <taxon>Bivalvia</taxon>
        <taxon>Autobranchia</taxon>
        <taxon>Heteroconchia</taxon>
        <taxon>Palaeoheterodonta</taxon>
        <taxon>Unionida</taxon>
        <taxon>Unionoidea</taxon>
        <taxon>Unionidae</taxon>
        <taxon>Ambleminae</taxon>
        <taxon>Lampsilini</taxon>
        <taxon>Potamilus</taxon>
    </lineage>
</organism>
<name>A0AAE0WDB6_9BIVA</name>
<gene>
    <name evidence="1" type="ORF">CHS0354_032387</name>
</gene>